<dbReference type="Pfam" id="PF01148">
    <property type="entry name" value="CTP_transf_1"/>
    <property type="match status" value="1"/>
</dbReference>
<comment type="pathway">
    <text evidence="3 16">Phospholipid metabolism; CDP-diacylglycerol biosynthesis; CDP-diacylglycerol from sn-glycerol 3-phosphate: step 3/3.</text>
</comment>
<dbReference type="GO" id="GO:0004605">
    <property type="term" value="F:phosphatidate cytidylyltransferase activity"/>
    <property type="evidence" value="ECO:0007669"/>
    <property type="project" value="UniProtKB-EC"/>
</dbReference>
<evidence type="ECO:0000256" key="5">
    <source>
        <dbReference type="ARBA" id="ARBA00010185"/>
    </source>
</evidence>
<dbReference type="PROSITE" id="PS01315">
    <property type="entry name" value="CDS"/>
    <property type="match status" value="1"/>
</dbReference>
<dbReference type="InterPro" id="IPR000374">
    <property type="entry name" value="PC_trans"/>
</dbReference>
<evidence type="ECO:0000313" key="18">
    <source>
        <dbReference type="EMBL" id="AJA32521.1"/>
    </source>
</evidence>
<organism evidence="18">
    <name type="scientific">Nosema pernyi</name>
    <dbReference type="NCBI Taxonomy" id="1112939"/>
    <lineage>
        <taxon>Eukaryota</taxon>
        <taxon>Fungi</taxon>
        <taxon>Fungi incertae sedis</taxon>
        <taxon>Microsporidia</taxon>
        <taxon>Nosematidae</taxon>
        <taxon>Nosema</taxon>
    </lineage>
</organism>
<evidence type="ECO:0000256" key="12">
    <source>
        <dbReference type="ARBA" id="ARBA00023098"/>
    </source>
</evidence>
<keyword evidence="13 17" id="KW-0472">Membrane</keyword>
<keyword evidence="9 16" id="KW-0812">Transmembrane</keyword>
<keyword evidence="12" id="KW-0443">Lipid metabolism</keyword>
<keyword evidence="8 16" id="KW-0808">Transferase</keyword>
<feature type="transmembrane region" description="Helical" evidence="17">
    <location>
        <begin position="75"/>
        <end position="98"/>
    </location>
</feature>
<dbReference type="UniPathway" id="UPA00557">
    <property type="reaction ID" value="UER00614"/>
</dbReference>
<evidence type="ECO:0000256" key="11">
    <source>
        <dbReference type="ARBA" id="ARBA00022989"/>
    </source>
</evidence>
<evidence type="ECO:0000256" key="17">
    <source>
        <dbReference type="SAM" id="Phobius"/>
    </source>
</evidence>
<comment type="subcellular location">
    <subcellularLocation>
        <location evidence="2">Membrane</location>
        <topology evidence="2">Multi-pass membrane protein</topology>
    </subcellularLocation>
</comment>
<evidence type="ECO:0000256" key="1">
    <source>
        <dbReference type="ARBA" id="ARBA00001698"/>
    </source>
</evidence>
<keyword evidence="10 16" id="KW-0548">Nucleotidyltransferase</keyword>
<evidence type="ECO:0000256" key="9">
    <source>
        <dbReference type="ARBA" id="ARBA00022692"/>
    </source>
</evidence>
<dbReference type="EMBL" id="KJ210793">
    <property type="protein sequence ID" value="AJA32521.1"/>
    <property type="molecule type" value="mRNA"/>
</dbReference>
<feature type="transmembrane region" description="Helical" evidence="17">
    <location>
        <begin position="34"/>
        <end position="55"/>
    </location>
</feature>
<evidence type="ECO:0000256" key="6">
    <source>
        <dbReference type="ARBA" id="ARBA00012487"/>
    </source>
</evidence>
<feature type="transmembrane region" description="Helical" evidence="17">
    <location>
        <begin position="249"/>
        <end position="276"/>
    </location>
</feature>
<sequence>MNPQDKEIKEKLNKVVTTNIFKRSILSLVMIGSFSYLISLGQLPLSIFVIILGLLVNKEIVDISRIGDVFPTNKLIVLGLSHLIFIYCVFDSLVYCIPSLSKVIPYTKSIYFYSYLIFFMFFVIGLTNGRLKSQFGVFALAHLGSYFCGVASRSGVRNISNGNFWLVFPSSLVICNDIMAYIVGKSFGKRPLYRLSPKKTVEGFIGAFIGTAIFGFLFCYFELKFGLLTNNYNQEMSKPFNFTLYGHPFFIPCIYLHSIPFILVASFIAPFSGFLASALKRAYKKKDFGQSIPGHGGLADRFDCQIIIALFTSIYIKSFLKTKEQSLFTTYNYITSNYKEEEIKMLIEQLKDYLK</sequence>
<keyword evidence="11 17" id="KW-1133">Transmembrane helix</keyword>
<dbReference type="PANTHER" id="PTHR13773">
    <property type="entry name" value="PHOSPHATIDATE CYTIDYLYLTRANSFERASE"/>
    <property type="match status" value="1"/>
</dbReference>
<evidence type="ECO:0000256" key="8">
    <source>
        <dbReference type="ARBA" id="ARBA00022679"/>
    </source>
</evidence>
<dbReference type="InterPro" id="IPR016720">
    <property type="entry name" value="PC_Trfase_euk"/>
</dbReference>
<proteinExistence type="evidence at transcript level"/>
<keyword evidence="14" id="KW-0594">Phospholipid biosynthesis</keyword>
<reference evidence="18" key="1">
    <citation type="journal article" date="2015" name="Parasitol. Res.">
        <title>Morphological and molecular characterization of Nosema pernyi, a microsporidian parasite in Antheraea pernyi.</title>
        <authorList>
            <person name="Wang Y."/>
            <person name="Liu W."/>
            <person name="Jiang Y."/>
            <person name="Huang L."/>
            <person name="Irfan M."/>
            <person name="Shi S."/>
            <person name="Yang R."/>
            <person name="Qin L."/>
        </authorList>
    </citation>
    <scope>NUCLEOTIDE SEQUENCE</scope>
</reference>
<keyword evidence="15" id="KW-1208">Phospholipid metabolism</keyword>
<feature type="transmembrane region" description="Helical" evidence="17">
    <location>
        <begin position="164"/>
        <end position="183"/>
    </location>
</feature>
<comment type="catalytic activity">
    <reaction evidence="1 16">
        <text>a 1,2-diacyl-sn-glycero-3-phosphate + CTP + H(+) = a CDP-1,2-diacyl-sn-glycerol + diphosphate</text>
        <dbReference type="Rhea" id="RHEA:16229"/>
        <dbReference type="ChEBI" id="CHEBI:15378"/>
        <dbReference type="ChEBI" id="CHEBI:33019"/>
        <dbReference type="ChEBI" id="CHEBI:37563"/>
        <dbReference type="ChEBI" id="CHEBI:58332"/>
        <dbReference type="ChEBI" id="CHEBI:58608"/>
        <dbReference type="EC" id="2.7.7.41"/>
    </reaction>
</comment>
<evidence type="ECO:0000256" key="2">
    <source>
        <dbReference type="ARBA" id="ARBA00004141"/>
    </source>
</evidence>
<dbReference type="PANTHER" id="PTHR13773:SF8">
    <property type="entry name" value="PHOSPHATIDATE CYTIDYLYLTRANSFERASE, PHOTORECEPTOR-SPECIFIC"/>
    <property type="match status" value="1"/>
</dbReference>
<keyword evidence="7" id="KW-0444">Lipid biosynthesis</keyword>
<evidence type="ECO:0000256" key="16">
    <source>
        <dbReference type="RuleBase" id="RU003938"/>
    </source>
</evidence>
<evidence type="ECO:0000256" key="3">
    <source>
        <dbReference type="ARBA" id="ARBA00005119"/>
    </source>
</evidence>
<accession>A0A0N7ABL7</accession>
<dbReference type="EC" id="2.7.7.41" evidence="6 16"/>
<dbReference type="AlphaFoldDB" id="A0A0N7ABL7"/>
<name>A0A0N7ABL7_9MICR</name>
<evidence type="ECO:0000256" key="7">
    <source>
        <dbReference type="ARBA" id="ARBA00022516"/>
    </source>
</evidence>
<evidence type="ECO:0000256" key="14">
    <source>
        <dbReference type="ARBA" id="ARBA00023209"/>
    </source>
</evidence>
<dbReference type="GO" id="GO:0016024">
    <property type="term" value="P:CDP-diacylglycerol biosynthetic process"/>
    <property type="evidence" value="ECO:0007669"/>
    <property type="project" value="UniProtKB-UniPathway"/>
</dbReference>
<comment type="pathway">
    <text evidence="4">Lipid metabolism.</text>
</comment>
<feature type="transmembrane region" description="Helical" evidence="17">
    <location>
        <begin position="110"/>
        <end position="128"/>
    </location>
</feature>
<protein>
    <recommendedName>
        <fullName evidence="6 16">Phosphatidate cytidylyltransferase</fullName>
        <ecNumber evidence="6 16">2.7.7.41</ecNumber>
    </recommendedName>
</protein>
<dbReference type="GO" id="GO:0005789">
    <property type="term" value="C:endoplasmic reticulum membrane"/>
    <property type="evidence" value="ECO:0007669"/>
    <property type="project" value="TreeGrafter"/>
</dbReference>
<evidence type="ECO:0000256" key="15">
    <source>
        <dbReference type="ARBA" id="ARBA00023264"/>
    </source>
</evidence>
<feature type="transmembrane region" description="Helical" evidence="17">
    <location>
        <begin position="204"/>
        <end position="223"/>
    </location>
</feature>
<evidence type="ECO:0000256" key="10">
    <source>
        <dbReference type="ARBA" id="ARBA00022695"/>
    </source>
</evidence>
<evidence type="ECO:0000256" key="13">
    <source>
        <dbReference type="ARBA" id="ARBA00023136"/>
    </source>
</evidence>
<evidence type="ECO:0000256" key="4">
    <source>
        <dbReference type="ARBA" id="ARBA00005189"/>
    </source>
</evidence>
<comment type="similarity">
    <text evidence="5 16">Belongs to the CDS family.</text>
</comment>